<name>A0ABU8C6C2_9GAMM</name>
<sequence length="192" mass="21156">MNAVSRIWVGLLLICVTPNALAAAVCTHINNENVNVPFSTPSSDFIVHNDGTVTHKPTGLMWMRCSIGQVWDGESCSGAESRLDWQNALAQTGTSYAGFTDWRLPNKNELASIVERRFCYPSINSAIFPNSPTGWFFDDARYWTSSPSPNVYSGAIDNRFVWVVGFGQGSITIWSKTDVGESGKVRLVRTAQ</sequence>
<keyword evidence="4" id="KW-1185">Reference proteome</keyword>
<evidence type="ECO:0000313" key="4">
    <source>
        <dbReference type="Proteomes" id="UP001375382"/>
    </source>
</evidence>
<dbReference type="InterPro" id="IPR011460">
    <property type="entry name" value="Lcl_C"/>
</dbReference>
<reference evidence="3 4" key="1">
    <citation type="journal article" date="2023" name="Ecotoxicol. Environ. Saf.">
        <title>Mercury remediation potential of mercury-resistant strain Rheinheimera metallidurans sp. nov. isolated from a municipal waste dumping site.</title>
        <authorList>
            <person name="Yadav V."/>
            <person name="Manjhi A."/>
            <person name="Vadakedath N."/>
        </authorList>
    </citation>
    <scope>NUCLEOTIDE SEQUENCE [LARGE SCALE GENOMIC DNA]</scope>
    <source>
        <strain evidence="3 4">E-49</strain>
    </source>
</reference>
<dbReference type="EMBL" id="JALAAR010000007">
    <property type="protein sequence ID" value="MEH8017485.1"/>
    <property type="molecule type" value="Genomic_DNA"/>
</dbReference>
<dbReference type="Proteomes" id="UP001375382">
    <property type="component" value="Unassembled WGS sequence"/>
</dbReference>
<organism evidence="3 4">
    <name type="scientific">Rheinheimera muenzenbergensis</name>
    <dbReference type="NCBI Taxonomy" id="1193628"/>
    <lineage>
        <taxon>Bacteria</taxon>
        <taxon>Pseudomonadati</taxon>
        <taxon>Pseudomonadota</taxon>
        <taxon>Gammaproteobacteria</taxon>
        <taxon>Chromatiales</taxon>
        <taxon>Chromatiaceae</taxon>
        <taxon>Rheinheimera</taxon>
    </lineage>
</organism>
<accession>A0ABU8C6C2</accession>
<feature type="chain" id="PRO_5045255110" evidence="1">
    <location>
        <begin position="23"/>
        <end position="192"/>
    </location>
</feature>
<evidence type="ECO:0000256" key="1">
    <source>
        <dbReference type="SAM" id="SignalP"/>
    </source>
</evidence>
<evidence type="ECO:0000259" key="2">
    <source>
        <dbReference type="Pfam" id="PF07603"/>
    </source>
</evidence>
<dbReference type="PANTHER" id="PTHR35812:SF1">
    <property type="entry name" value="LIPOPROTEIN"/>
    <property type="match status" value="1"/>
</dbReference>
<dbReference type="RefSeq" id="WP_335735896.1">
    <property type="nucleotide sequence ID" value="NZ_JALAAR010000007.1"/>
</dbReference>
<dbReference type="PANTHER" id="PTHR35812">
    <property type="entry name" value="LIPOPROTEIN"/>
    <property type="match status" value="1"/>
</dbReference>
<protein>
    <submittedName>
        <fullName evidence="3">DUF1566 domain-containing protein</fullName>
    </submittedName>
</protein>
<feature type="signal peptide" evidence="1">
    <location>
        <begin position="1"/>
        <end position="22"/>
    </location>
</feature>
<evidence type="ECO:0000313" key="3">
    <source>
        <dbReference type="EMBL" id="MEH8017485.1"/>
    </source>
</evidence>
<proteinExistence type="predicted"/>
<feature type="domain" description="Lcl C-terminal" evidence="2">
    <location>
        <begin position="51"/>
        <end position="189"/>
    </location>
</feature>
<comment type="caution">
    <text evidence="3">The sequence shown here is derived from an EMBL/GenBank/DDBJ whole genome shotgun (WGS) entry which is preliminary data.</text>
</comment>
<keyword evidence="1" id="KW-0732">Signal</keyword>
<dbReference type="Pfam" id="PF07603">
    <property type="entry name" value="Lcl_C"/>
    <property type="match status" value="1"/>
</dbReference>
<gene>
    <name evidence="3" type="ORF">MN202_09585</name>
</gene>